<dbReference type="SUPFAM" id="SSF53300">
    <property type="entry name" value="vWA-like"/>
    <property type="match status" value="1"/>
</dbReference>
<dbReference type="Proteomes" id="UP000199236">
    <property type="component" value="Unassembled WGS sequence"/>
</dbReference>
<proteinExistence type="predicted"/>
<dbReference type="InterPro" id="IPR013694">
    <property type="entry name" value="VIT"/>
</dbReference>
<keyword evidence="2" id="KW-0812">Transmembrane</keyword>
<dbReference type="InterPro" id="IPR002035">
    <property type="entry name" value="VWF_A"/>
</dbReference>
<protein>
    <submittedName>
        <fullName evidence="5">Ca-activated chloride channel family protein</fullName>
    </submittedName>
</protein>
<feature type="transmembrane region" description="Helical" evidence="2">
    <location>
        <begin position="816"/>
        <end position="835"/>
    </location>
</feature>
<dbReference type="CDD" id="cd01461">
    <property type="entry name" value="vWA_interalpha_trypsin_inhibitor"/>
    <property type="match status" value="1"/>
</dbReference>
<dbReference type="InterPro" id="IPR036465">
    <property type="entry name" value="vWFA_dom_sf"/>
</dbReference>
<dbReference type="OrthoDB" id="9784383at2"/>
<dbReference type="NCBIfam" id="TIGR03788">
    <property type="entry name" value="marine_srt_targ"/>
    <property type="match status" value="1"/>
</dbReference>
<dbReference type="Pfam" id="PF08487">
    <property type="entry name" value="VIT"/>
    <property type="match status" value="1"/>
</dbReference>
<dbReference type="SMART" id="SM00327">
    <property type="entry name" value="VWA"/>
    <property type="match status" value="1"/>
</dbReference>
<feature type="region of interest" description="Disordered" evidence="1">
    <location>
        <begin position="258"/>
        <end position="277"/>
    </location>
</feature>
<dbReference type="Pfam" id="PF13768">
    <property type="entry name" value="VWA_3"/>
    <property type="match status" value="1"/>
</dbReference>
<feature type="compositionally biased region" description="Polar residues" evidence="1">
    <location>
        <begin position="259"/>
        <end position="269"/>
    </location>
</feature>
<dbReference type="SMART" id="SM00609">
    <property type="entry name" value="VIT"/>
    <property type="match status" value="1"/>
</dbReference>
<dbReference type="STRING" id="655353.SAMN04488056_106175"/>
<keyword evidence="2" id="KW-1133">Transmembrane helix</keyword>
<evidence type="ECO:0000313" key="6">
    <source>
        <dbReference type="Proteomes" id="UP000199236"/>
    </source>
</evidence>
<gene>
    <name evidence="5" type="ORF">SAMN04488056_106175</name>
</gene>
<organism evidence="5 6">
    <name type="scientific">Cohaesibacter marisflavi</name>
    <dbReference type="NCBI Taxonomy" id="655353"/>
    <lineage>
        <taxon>Bacteria</taxon>
        <taxon>Pseudomonadati</taxon>
        <taxon>Pseudomonadota</taxon>
        <taxon>Alphaproteobacteria</taxon>
        <taxon>Hyphomicrobiales</taxon>
        <taxon>Cohaesibacteraceae</taxon>
    </lineage>
</organism>
<dbReference type="PROSITE" id="PS51468">
    <property type="entry name" value="VIT"/>
    <property type="match status" value="1"/>
</dbReference>
<dbReference type="AlphaFoldDB" id="A0A1I5HDG3"/>
<feature type="domain" description="VIT" evidence="4">
    <location>
        <begin position="91"/>
        <end position="219"/>
    </location>
</feature>
<dbReference type="EMBL" id="FOVR01000006">
    <property type="protein sequence ID" value="SFO46295.1"/>
    <property type="molecule type" value="Genomic_DNA"/>
</dbReference>
<keyword evidence="2" id="KW-0472">Membrane</keyword>
<feature type="compositionally biased region" description="Polar residues" evidence="1">
    <location>
        <begin position="349"/>
        <end position="363"/>
    </location>
</feature>
<evidence type="ECO:0000256" key="1">
    <source>
        <dbReference type="SAM" id="MobiDB-lite"/>
    </source>
</evidence>
<name>A0A1I5HDG3_9HYPH</name>
<feature type="domain" description="VWFA" evidence="3">
    <location>
        <begin position="420"/>
        <end position="591"/>
    </location>
</feature>
<evidence type="ECO:0000259" key="4">
    <source>
        <dbReference type="PROSITE" id="PS51468"/>
    </source>
</evidence>
<dbReference type="PROSITE" id="PS50234">
    <property type="entry name" value="VWFA"/>
    <property type="match status" value="1"/>
</dbReference>
<accession>A0A1I5HDG3</accession>
<dbReference type="RefSeq" id="WP_090073026.1">
    <property type="nucleotide sequence ID" value="NZ_FOVR01000006.1"/>
</dbReference>
<reference evidence="5 6" key="1">
    <citation type="submission" date="2016-10" db="EMBL/GenBank/DDBJ databases">
        <authorList>
            <person name="de Groot N.N."/>
        </authorList>
    </citation>
    <scope>NUCLEOTIDE SEQUENCE [LARGE SCALE GENOMIC DNA]</scope>
    <source>
        <strain evidence="5 6">CGMCC 1.9157</strain>
    </source>
</reference>
<feature type="region of interest" description="Disordered" evidence="1">
    <location>
        <begin position="348"/>
        <end position="387"/>
    </location>
</feature>
<dbReference type="InterPro" id="IPR022440">
    <property type="entry name" value="CHP03788"/>
</dbReference>
<dbReference type="Gene3D" id="3.40.50.410">
    <property type="entry name" value="von Willebrand factor, type A domain"/>
    <property type="match status" value="1"/>
</dbReference>
<evidence type="ECO:0000256" key="2">
    <source>
        <dbReference type="SAM" id="Phobius"/>
    </source>
</evidence>
<dbReference type="PANTHER" id="PTHR45737">
    <property type="entry name" value="VON WILLEBRAND FACTOR A DOMAIN-CONTAINING PROTEIN 5A"/>
    <property type="match status" value="1"/>
</dbReference>
<evidence type="ECO:0000313" key="5">
    <source>
        <dbReference type="EMBL" id="SFO46295.1"/>
    </source>
</evidence>
<evidence type="ECO:0000259" key="3">
    <source>
        <dbReference type="PROSITE" id="PS50234"/>
    </source>
</evidence>
<sequence>MTLPDTNANDRTSDRKRKRHTIELSAYAERKSPISRIFKLWIGAYAFAICAALVIAFGKPAHSAPSQISTVQDTPTAQPLLLTPDDMQSGGLLFKAKEAGKYIEAPKVATDIKIDVTGPIARAVVTQKFLNPSDAWVEGIYVFPLPDTAAVDELRMKIGERMIEGQIKPKEEARQIYETAKQQGKKASLLEQHRPNLFTNAVANIGPRDSITIQIEYQQSIPRKDEEFSLRVPLVVAPRYNPLDNPLDKPLKPVIDLKPNQSDNASGWGTTDPVPDREAITAPVLDPKTEGKSNPVTLSIKLKAGFPLDNVVSHYHDVVVKPEGSDTMTLSLKGEAVPADKDFLLTWSGKPSETPNLGLFTQTLKDDPNQRQTGDGQSKDARDENEEEESLLESEAEQYLLAYITPPYKLATELKVPPREVIFVIDQSGSMDGPSIRQARESLIEALGQLKPEDTFQIIRFNNDMAQLFPSPQPADKEHIATARYWVAAIEANGGTEMLPAMQAALKDQNPDSPTLRQVIFLTDGAIGNERQLFETVKSGMGRSRIFTVGIGSAPNSFFMSRAAEVGRGTFTQIGNITEVKSKMAELFTQLTTPVATDLSITFANGKDIEASPSALPDLYKGEPVVVAFKGKDLGQELTLTGRFDNQPWSMTVDITKAAPSDAIDKLWARGKIRQLENERLLATDPASFDKGIEALGLTHHLVTRLTSLVAVDVTPSRPQNQTLDSKKVPLNLPDGWKMESVFGESAPMMDTGIDAAIAPAPQAGNRTAGLMTLAPAAMKAMKVASAPQSGPAQVALAPTGGNQILLPKTATRSDLLILLGIALLTLAGVLMAWIQWRKIRPELR</sequence>
<feature type="transmembrane region" description="Helical" evidence="2">
    <location>
        <begin position="40"/>
        <end position="58"/>
    </location>
</feature>
<dbReference type="PANTHER" id="PTHR45737:SF6">
    <property type="entry name" value="VON WILLEBRAND FACTOR A DOMAIN-CONTAINING PROTEIN 5A"/>
    <property type="match status" value="1"/>
</dbReference>
<keyword evidence="6" id="KW-1185">Reference proteome</keyword>